<keyword evidence="1" id="KW-1133">Transmembrane helix</keyword>
<name>A0A6J4NEW2_9CHLR</name>
<evidence type="ECO:0000313" key="2">
    <source>
        <dbReference type="EMBL" id="CAA9385528.1"/>
    </source>
</evidence>
<accession>A0A6J4NEW2</accession>
<protein>
    <submittedName>
        <fullName evidence="2">Uncharacterized protein</fullName>
    </submittedName>
</protein>
<gene>
    <name evidence="2" type="ORF">AVDCRST_MAG93-9428</name>
</gene>
<dbReference type="EMBL" id="CADCTR010003167">
    <property type="protein sequence ID" value="CAA9385528.1"/>
    <property type="molecule type" value="Genomic_DNA"/>
</dbReference>
<keyword evidence="1" id="KW-0472">Membrane</keyword>
<feature type="transmembrane region" description="Helical" evidence="1">
    <location>
        <begin position="47"/>
        <end position="69"/>
    </location>
</feature>
<proteinExistence type="predicted"/>
<reference evidence="2" key="1">
    <citation type="submission" date="2020-02" db="EMBL/GenBank/DDBJ databases">
        <authorList>
            <person name="Meier V. D."/>
        </authorList>
    </citation>
    <scope>NUCLEOTIDE SEQUENCE</scope>
    <source>
        <strain evidence="2">AVDCRST_MAG93</strain>
    </source>
</reference>
<keyword evidence="1" id="KW-0812">Transmembrane</keyword>
<dbReference type="AlphaFoldDB" id="A0A6J4NEW2"/>
<feature type="transmembrane region" description="Helical" evidence="1">
    <location>
        <begin position="12"/>
        <end position="41"/>
    </location>
</feature>
<organism evidence="2">
    <name type="scientific">uncultured Chloroflexia bacterium</name>
    <dbReference type="NCBI Taxonomy" id="1672391"/>
    <lineage>
        <taxon>Bacteria</taxon>
        <taxon>Bacillati</taxon>
        <taxon>Chloroflexota</taxon>
        <taxon>Chloroflexia</taxon>
        <taxon>environmental samples</taxon>
    </lineage>
</organism>
<sequence length="191" mass="21509">MWLTHQRHGLFLFFVTVCGFVLITLLRSLPLLLLAGVYLILDEMAGISQLPTAVLVVWLLSLPCSFLIVCDRSRPTRYAFSAVILVLLLAGSHVNWNSRKAIFRAFYAIQPGMTLAQVDRLMDPPLRSATAVMVPVKAWHPKTEPPASFDMPRTAPPANVDTLRYRPWDCSDIFTVHFVDGRVIERSFSPD</sequence>
<evidence type="ECO:0000256" key="1">
    <source>
        <dbReference type="SAM" id="Phobius"/>
    </source>
</evidence>
<feature type="transmembrane region" description="Helical" evidence="1">
    <location>
        <begin position="78"/>
        <end position="96"/>
    </location>
</feature>